<reference evidence="2" key="1">
    <citation type="submission" date="2023-03" db="EMBL/GenBank/DDBJ databases">
        <title>Actinorhabdospora filicis NBRC 111898.</title>
        <authorList>
            <person name="Ichikawa N."/>
            <person name="Sato H."/>
            <person name="Tonouchi N."/>
        </authorList>
    </citation>
    <scope>NUCLEOTIDE SEQUENCE</scope>
    <source>
        <strain evidence="2">NBRC 111898</strain>
    </source>
</reference>
<sequence>MRVNDLANWAGLDATEAALYREALRAGAVPDGDAFALSRLAAAGFLTERGPVPPSIALRALLHRRLAGLHEQRAALESADLDGLASAFLAAAPGTLPVDGVELVTGRDEVALRAGGLVATVREELLILDAPPYAQLAVAVVENCEPFSSAADSDFGLALKRGVRMRRVIAQEALDLPGRMAAVSELVELGLEVRVAPAVPVKLIVADRSTALLPPSAAVDAGEHALVLHDGLLANALVPLFEAVWDAAMPLGGTPSAPGEEDRALLALLASGLKDEAIARQLDVHVHTARRRISALLARLGATTRFQAGMQAARQGWL</sequence>
<dbReference type="SUPFAM" id="SSF46894">
    <property type="entry name" value="C-terminal effector domain of the bipartite response regulators"/>
    <property type="match status" value="1"/>
</dbReference>
<dbReference type="EMBL" id="BSTX01000001">
    <property type="protein sequence ID" value="GLZ76667.1"/>
    <property type="molecule type" value="Genomic_DNA"/>
</dbReference>
<dbReference type="Gene3D" id="1.10.10.10">
    <property type="entry name" value="Winged helix-like DNA-binding domain superfamily/Winged helix DNA-binding domain"/>
    <property type="match status" value="1"/>
</dbReference>
<gene>
    <name evidence="2" type="ORF">Afil01_14740</name>
</gene>
<evidence type="ECO:0000259" key="1">
    <source>
        <dbReference type="SMART" id="SM00421"/>
    </source>
</evidence>
<comment type="caution">
    <text evidence="2">The sequence shown here is derived from an EMBL/GenBank/DDBJ whole genome shotgun (WGS) entry which is preliminary data.</text>
</comment>
<dbReference type="InterPro" id="IPR000792">
    <property type="entry name" value="Tscrpt_reg_LuxR_C"/>
</dbReference>
<evidence type="ECO:0000313" key="2">
    <source>
        <dbReference type="EMBL" id="GLZ76667.1"/>
    </source>
</evidence>
<accession>A0A9W6SIY1</accession>
<dbReference type="InterPro" id="IPR016032">
    <property type="entry name" value="Sig_transdc_resp-reg_C-effctor"/>
</dbReference>
<protein>
    <submittedName>
        <fullName evidence="2">Transcriptional regulator</fullName>
    </submittedName>
</protein>
<evidence type="ECO:0000313" key="3">
    <source>
        <dbReference type="Proteomes" id="UP001165079"/>
    </source>
</evidence>
<organism evidence="2 3">
    <name type="scientific">Actinorhabdospora filicis</name>
    <dbReference type="NCBI Taxonomy" id="1785913"/>
    <lineage>
        <taxon>Bacteria</taxon>
        <taxon>Bacillati</taxon>
        <taxon>Actinomycetota</taxon>
        <taxon>Actinomycetes</taxon>
        <taxon>Micromonosporales</taxon>
        <taxon>Micromonosporaceae</taxon>
        <taxon>Actinorhabdospora</taxon>
    </lineage>
</organism>
<name>A0A9W6SIY1_9ACTN</name>
<dbReference type="GO" id="GO:0003677">
    <property type="term" value="F:DNA binding"/>
    <property type="evidence" value="ECO:0007669"/>
    <property type="project" value="InterPro"/>
</dbReference>
<dbReference type="InterPro" id="IPR036388">
    <property type="entry name" value="WH-like_DNA-bd_sf"/>
</dbReference>
<feature type="domain" description="HTH luxR-type" evidence="1">
    <location>
        <begin position="255"/>
        <end position="312"/>
    </location>
</feature>
<dbReference type="Proteomes" id="UP001165079">
    <property type="component" value="Unassembled WGS sequence"/>
</dbReference>
<dbReference type="SMART" id="SM00421">
    <property type="entry name" value="HTH_LUXR"/>
    <property type="match status" value="1"/>
</dbReference>
<keyword evidence="3" id="KW-1185">Reference proteome</keyword>
<dbReference type="GO" id="GO:0006355">
    <property type="term" value="P:regulation of DNA-templated transcription"/>
    <property type="evidence" value="ECO:0007669"/>
    <property type="project" value="InterPro"/>
</dbReference>
<proteinExistence type="predicted"/>
<dbReference type="PANTHER" id="PTHR34293">
    <property type="entry name" value="HTH-TYPE TRANSCRIPTIONAL REGULATOR TRMBL2"/>
    <property type="match status" value="1"/>
</dbReference>
<dbReference type="InterPro" id="IPR051797">
    <property type="entry name" value="TrmB-like"/>
</dbReference>
<dbReference type="PANTHER" id="PTHR34293:SF1">
    <property type="entry name" value="HTH-TYPE TRANSCRIPTIONAL REGULATOR TRMBL2"/>
    <property type="match status" value="1"/>
</dbReference>
<dbReference type="AlphaFoldDB" id="A0A9W6SIY1"/>